<evidence type="ECO:0000256" key="7">
    <source>
        <dbReference type="SAM" id="MobiDB-lite"/>
    </source>
</evidence>
<evidence type="ECO:0000256" key="6">
    <source>
        <dbReference type="ARBA" id="ARBA00022918"/>
    </source>
</evidence>
<dbReference type="InterPro" id="IPR043502">
    <property type="entry name" value="DNA/RNA_pol_sf"/>
</dbReference>
<keyword evidence="11" id="KW-1185">Reference proteome</keyword>
<name>A0AAD3Y4M7_NEPGR</name>
<feature type="domain" description="Reverse transcriptase" evidence="8">
    <location>
        <begin position="16"/>
        <end position="118"/>
    </location>
</feature>
<dbReference type="Pfam" id="PF00078">
    <property type="entry name" value="RVT_1"/>
    <property type="match status" value="1"/>
</dbReference>
<dbReference type="Proteomes" id="UP001279734">
    <property type="component" value="Unassembled WGS sequence"/>
</dbReference>
<accession>A0AAD3Y4M7</accession>
<evidence type="ECO:0000256" key="3">
    <source>
        <dbReference type="ARBA" id="ARBA00022722"/>
    </source>
</evidence>
<dbReference type="Pfam" id="PF17917">
    <property type="entry name" value="RT_RNaseH"/>
    <property type="match status" value="1"/>
</dbReference>
<evidence type="ECO:0000259" key="9">
    <source>
        <dbReference type="Pfam" id="PF17917"/>
    </source>
</evidence>
<evidence type="ECO:0000256" key="4">
    <source>
        <dbReference type="ARBA" id="ARBA00022759"/>
    </source>
</evidence>
<proteinExistence type="predicted"/>
<evidence type="ECO:0000256" key="2">
    <source>
        <dbReference type="ARBA" id="ARBA00022695"/>
    </source>
</evidence>
<keyword evidence="3" id="KW-0540">Nuclease</keyword>
<comment type="caution">
    <text evidence="10">The sequence shown here is derived from an EMBL/GenBank/DDBJ whole genome shotgun (WGS) entry which is preliminary data.</text>
</comment>
<dbReference type="GO" id="GO:0003964">
    <property type="term" value="F:RNA-directed DNA polymerase activity"/>
    <property type="evidence" value="ECO:0007669"/>
    <property type="project" value="UniProtKB-KW"/>
</dbReference>
<dbReference type="InterPro" id="IPR000477">
    <property type="entry name" value="RT_dom"/>
</dbReference>
<protein>
    <recommendedName>
        <fullName evidence="12">Reverse transcriptase domain-containing protein</fullName>
    </recommendedName>
</protein>
<evidence type="ECO:0000256" key="5">
    <source>
        <dbReference type="ARBA" id="ARBA00022801"/>
    </source>
</evidence>
<dbReference type="Gene3D" id="3.30.70.270">
    <property type="match status" value="1"/>
</dbReference>
<evidence type="ECO:0000313" key="11">
    <source>
        <dbReference type="Proteomes" id="UP001279734"/>
    </source>
</evidence>
<dbReference type="EMBL" id="BSYO01000031">
    <property type="protein sequence ID" value="GMH26686.1"/>
    <property type="molecule type" value="Genomic_DNA"/>
</dbReference>
<feature type="domain" description="Reverse transcriptase RNase H-like" evidence="9">
    <location>
        <begin position="192"/>
        <end position="281"/>
    </location>
</feature>
<dbReference type="PANTHER" id="PTHR48475">
    <property type="entry name" value="RIBONUCLEASE H"/>
    <property type="match status" value="1"/>
</dbReference>
<reference evidence="10" key="1">
    <citation type="submission" date="2023-05" db="EMBL/GenBank/DDBJ databases">
        <title>Nepenthes gracilis genome sequencing.</title>
        <authorList>
            <person name="Fukushima K."/>
        </authorList>
    </citation>
    <scope>NUCLEOTIDE SEQUENCE</scope>
    <source>
        <strain evidence="10">SING2019-196</strain>
    </source>
</reference>
<evidence type="ECO:0000259" key="8">
    <source>
        <dbReference type="Pfam" id="PF00078"/>
    </source>
</evidence>
<organism evidence="10 11">
    <name type="scientific">Nepenthes gracilis</name>
    <name type="common">Slender pitcher plant</name>
    <dbReference type="NCBI Taxonomy" id="150966"/>
    <lineage>
        <taxon>Eukaryota</taxon>
        <taxon>Viridiplantae</taxon>
        <taxon>Streptophyta</taxon>
        <taxon>Embryophyta</taxon>
        <taxon>Tracheophyta</taxon>
        <taxon>Spermatophyta</taxon>
        <taxon>Magnoliopsida</taxon>
        <taxon>eudicotyledons</taxon>
        <taxon>Gunneridae</taxon>
        <taxon>Pentapetalae</taxon>
        <taxon>Caryophyllales</taxon>
        <taxon>Nepenthaceae</taxon>
        <taxon>Nepenthes</taxon>
    </lineage>
</organism>
<evidence type="ECO:0000256" key="1">
    <source>
        <dbReference type="ARBA" id="ARBA00022679"/>
    </source>
</evidence>
<keyword evidence="6" id="KW-0695">RNA-directed DNA polymerase</keyword>
<evidence type="ECO:0000313" key="10">
    <source>
        <dbReference type="EMBL" id="GMH26686.1"/>
    </source>
</evidence>
<sequence>MNLAMDAYSSYTGRMSPEDEEHTSFMTDQGTYCYKVMPFGLKNAGATYQRLVNKMFEKQIGRNMEVYVDDMLVKSRVTGNHIRDLGESFEVLRQHQMKLNPAKCVFGVASGRFLGFIVSQQGIEANPKKIKALANMAPPRNVKDVQRLTGRLTAFGPITNPALNELKRSRPAPPLLAPPKDGESRLYSAKVEVSLSSVLVRQEFDIQQSVYYVSKTLTDPETRYPRTEKMALALIVAARKLRPYFQAHRIVVLTDQPLKGILQKPDIFGRLVKWAIKLGEFDIEFKPRPAIKAQALADFIVETTTPIHKEQPAENEEQPNEVPEWALHVDGSSTGKWRRRAGDPNNPRWIRDQVFPET</sequence>
<dbReference type="GO" id="GO:0004519">
    <property type="term" value="F:endonuclease activity"/>
    <property type="evidence" value="ECO:0007669"/>
    <property type="project" value="UniProtKB-KW"/>
</dbReference>
<dbReference type="PANTHER" id="PTHR48475:SF2">
    <property type="entry name" value="RIBONUCLEASE H"/>
    <property type="match status" value="1"/>
</dbReference>
<evidence type="ECO:0008006" key="12">
    <source>
        <dbReference type="Google" id="ProtNLM"/>
    </source>
</evidence>
<dbReference type="SUPFAM" id="SSF56672">
    <property type="entry name" value="DNA/RNA polymerases"/>
    <property type="match status" value="1"/>
</dbReference>
<keyword evidence="5" id="KW-0378">Hydrolase</keyword>
<dbReference type="InterPro" id="IPR043128">
    <property type="entry name" value="Rev_trsase/Diguanyl_cyclase"/>
</dbReference>
<dbReference type="CDD" id="cd01647">
    <property type="entry name" value="RT_LTR"/>
    <property type="match status" value="1"/>
</dbReference>
<keyword evidence="1" id="KW-0808">Transferase</keyword>
<dbReference type="GO" id="GO:0016787">
    <property type="term" value="F:hydrolase activity"/>
    <property type="evidence" value="ECO:0007669"/>
    <property type="project" value="UniProtKB-KW"/>
</dbReference>
<dbReference type="AlphaFoldDB" id="A0AAD3Y4M7"/>
<keyword evidence="4" id="KW-0255">Endonuclease</keyword>
<gene>
    <name evidence="10" type="ORF">Nepgr_028529</name>
</gene>
<dbReference type="Gene3D" id="3.10.10.10">
    <property type="entry name" value="HIV Type 1 Reverse Transcriptase, subunit A, domain 1"/>
    <property type="match status" value="1"/>
</dbReference>
<keyword evidence="2" id="KW-0548">Nucleotidyltransferase</keyword>
<dbReference type="InterPro" id="IPR041373">
    <property type="entry name" value="RT_RNaseH"/>
</dbReference>
<feature type="region of interest" description="Disordered" evidence="7">
    <location>
        <begin position="333"/>
        <end position="358"/>
    </location>
</feature>